<dbReference type="VEuPathDB" id="FungiDB:A1Q1_03316"/>
<dbReference type="RefSeq" id="XP_014178623.1">
    <property type="nucleotide sequence ID" value="XM_014323148.1"/>
</dbReference>
<evidence type="ECO:0000256" key="1">
    <source>
        <dbReference type="SAM" id="MobiDB-lite"/>
    </source>
</evidence>
<protein>
    <submittedName>
        <fullName evidence="2">Uncharacterized protein</fullName>
    </submittedName>
</protein>
<gene>
    <name evidence="2" type="ORF">A1Q1_03316</name>
</gene>
<evidence type="ECO:0000313" key="3">
    <source>
        <dbReference type="Proteomes" id="UP000002748"/>
    </source>
</evidence>
<dbReference type="HOGENOM" id="CLU_2335138_0_0_1"/>
<feature type="compositionally biased region" description="Low complexity" evidence="1">
    <location>
        <begin position="1"/>
        <end position="12"/>
    </location>
</feature>
<proteinExistence type="predicted"/>
<dbReference type="KEGG" id="tasa:A1Q1_03316"/>
<comment type="caution">
    <text evidence="2">The sequence shown here is derived from an EMBL/GenBank/DDBJ whole genome shotgun (WGS) entry which is preliminary data.</text>
</comment>
<name>J5SVD7_TRIAS</name>
<evidence type="ECO:0000313" key="2">
    <source>
        <dbReference type="EMBL" id="EJT47741.1"/>
    </source>
</evidence>
<dbReference type="AlphaFoldDB" id="J5SVD7"/>
<feature type="region of interest" description="Disordered" evidence="1">
    <location>
        <begin position="1"/>
        <end position="58"/>
    </location>
</feature>
<reference evidence="2 3" key="1">
    <citation type="journal article" date="2012" name="Eukaryot. Cell">
        <title>Draft genome sequence of CBS 2479, the standard type strain of Trichosporon asahii.</title>
        <authorList>
            <person name="Yang R.Y."/>
            <person name="Li H.T."/>
            <person name="Zhu H."/>
            <person name="Zhou G.P."/>
            <person name="Wang M."/>
            <person name="Wang L."/>
        </authorList>
    </citation>
    <scope>NUCLEOTIDE SEQUENCE [LARGE SCALE GENOMIC DNA]</scope>
    <source>
        <strain evidence="3">ATCC 90039 / CBS 2479 / JCM 2466 / KCTC 7840 / NCYC 2677 / UAMH 7654</strain>
    </source>
</reference>
<dbReference type="EMBL" id="ALBS01000229">
    <property type="protein sequence ID" value="EJT47741.1"/>
    <property type="molecule type" value="Genomic_DNA"/>
</dbReference>
<organism evidence="2 3">
    <name type="scientific">Trichosporon asahii var. asahii (strain ATCC 90039 / CBS 2479 / JCM 2466 / KCTC 7840 / NBRC 103889/ NCYC 2677 / UAMH 7654)</name>
    <name type="common">Yeast</name>
    <dbReference type="NCBI Taxonomy" id="1186058"/>
    <lineage>
        <taxon>Eukaryota</taxon>
        <taxon>Fungi</taxon>
        <taxon>Dikarya</taxon>
        <taxon>Basidiomycota</taxon>
        <taxon>Agaricomycotina</taxon>
        <taxon>Tremellomycetes</taxon>
        <taxon>Trichosporonales</taxon>
        <taxon>Trichosporonaceae</taxon>
        <taxon>Trichosporon</taxon>
    </lineage>
</organism>
<dbReference type="Proteomes" id="UP000002748">
    <property type="component" value="Unassembled WGS sequence"/>
</dbReference>
<dbReference type="GeneID" id="25986829"/>
<feature type="compositionally biased region" description="Basic residues" evidence="1">
    <location>
        <begin position="22"/>
        <end position="31"/>
    </location>
</feature>
<accession>J5SVD7</accession>
<sequence>MASTAATTTTPAAEHEPWWRKLFSRKSKKQATNKVPESGFVGGKPPTRIRSTESSVVGYEPTRTMSSIVAGGMGESVLVDAVPCENSGKLRNIQSRRT</sequence>